<feature type="compositionally biased region" description="Basic and acidic residues" evidence="2">
    <location>
        <begin position="801"/>
        <end position="810"/>
    </location>
</feature>
<reference evidence="3 4" key="1">
    <citation type="submission" date="2018-11" db="EMBL/GenBank/DDBJ databases">
        <title>Genome assembly of Steccherinum ochraceum LE-BIN_3174, the white-rot fungus of the Steccherinaceae family (The Residual Polyporoid clade, Polyporales, Basidiomycota).</title>
        <authorList>
            <person name="Fedorova T.V."/>
            <person name="Glazunova O.A."/>
            <person name="Landesman E.O."/>
            <person name="Moiseenko K.V."/>
            <person name="Psurtseva N.V."/>
            <person name="Savinova O.S."/>
            <person name="Shakhova N.V."/>
            <person name="Tyazhelova T.V."/>
            <person name="Vasina D.V."/>
        </authorList>
    </citation>
    <scope>NUCLEOTIDE SEQUENCE [LARGE SCALE GENOMIC DNA]</scope>
    <source>
        <strain evidence="3 4">LE-BIN_3174</strain>
    </source>
</reference>
<feature type="compositionally biased region" description="Low complexity" evidence="2">
    <location>
        <begin position="659"/>
        <end position="673"/>
    </location>
</feature>
<feature type="compositionally biased region" description="Polar residues" evidence="2">
    <location>
        <begin position="774"/>
        <end position="783"/>
    </location>
</feature>
<feature type="compositionally biased region" description="Acidic residues" evidence="2">
    <location>
        <begin position="858"/>
        <end position="871"/>
    </location>
</feature>
<feature type="compositionally biased region" description="Basic and acidic residues" evidence="2">
    <location>
        <begin position="62"/>
        <end position="71"/>
    </location>
</feature>
<feature type="compositionally biased region" description="Acidic residues" evidence="2">
    <location>
        <begin position="639"/>
        <end position="658"/>
    </location>
</feature>
<name>A0A4R0RFA2_9APHY</name>
<dbReference type="AlphaFoldDB" id="A0A4R0RFA2"/>
<feature type="compositionally biased region" description="Basic and acidic residues" evidence="2">
    <location>
        <begin position="846"/>
        <end position="857"/>
    </location>
</feature>
<feature type="compositionally biased region" description="Basic residues" evidence="2">
    <location>
        <begin position="430"/>
        <end position="439"/>
    </location>
</feature>
<feature type="compositionally biased region" description="Basic residues" evidence="2">
    <location>
        <begin position="587"/>
        <end position="600"/>
    </location>
</feature>
<keyword evidence="4" id="KW-1185">Reference proteome</keyword>
<feature type="compositionally biased region" description="Polar residues" evidence="2">
    <location>
        <begin position="480"/>
        <end position="489"/>
    </location>
</feature>
<comment type="caution">
    <text evidence="3">The sequence shown here is derived from an EMBL/GenBank/DDBJ whole genome shotgun (WGS) entry which is preliminary data.</text>
</comment>
<feature type="compositionally biased region" description="Pro residues" evidence="2">
    <location>
        <begin position="565"/>
        <end position="575"/>
    </location>
</feature>
<feature type="region of interest" description="Disordered" evidence="2">
    <location>
        <begin position="637"/>
        <end position="1027"/>
    </location>
</feature>
<feature type="coiled-coil region" evidence="1">
    <location>
        <begin position="181"/>
        <end position="208"/>
    </location>
</feature>
<evidence type="ECO:0000256" key="1">
    <source>
        <dbReference type="SAM" id="Coils"/>
    </source>
</evidence>
<evidence type="ECO:0000313" key="4">
    <source>
        <dbReference type="Proteomes" id="UP000292702"/>
    </source>
</evidence>
<feature type="compositionally biased region" description="Basic and acidic residues" evidence="2">
    <location>
        <begin position="414"/>
        <end position="429"/>
    </location>
</feature>
<dbReference type="EMBL" id="RWJN01000155">
    <property type="protein sequence ID" value="TCD65972.1"/>
    <property type="molecule type" value="Genomic_DNA"/>
</dbReference>
<dbReference type="Proteomes" id="UP000292702">
    <property type="component" value="Unassembled WGS sequence"/>
</dbReference>
<feature type="region of interest" description="Disordered" evidence="2">
    <location>
        <begin position="254"/>
        <end position="373"/>
    </location>
</feature>
<sequence>MQSSQDAPALALEDIMHTSSPSPAPQPPPALSSTDEAPSLPAIAPNTPQQSFYAQRPVTPHSPDHGVDTHPTRSRLQELGLLGSDSTPAASMTSREKELLDMILSMTAPQPDGYADQLSAQAETISGLIQQRSFLIQQRVEDHTRWDAERQSWQRTTEVLSSQRRAPADPSAVDEETQRKMALSDSDIKALKVKLAEAQQRTALLETELNRLRPLLLAQPIESLNIEFALHGTAPTPTTARPVPVIKRRSARIREAEAGKEKETLQETGEEGDVAEIEKGKEKEKEANGTPEVPDVDMADTQDQNSPPPPPPPPPEADTQPDNSQSSIPHVHPPNPSGSQHYRLLKEREAGQRKHKLHSRSLARGSASAPGTLLADARNEMLLNAIRKVGRIKAGIQAGIVKRQEEREVEEQELSERQKERAKEKEKQREARRRLRKQANAKDAEVQVQSMPSPNPISAPPPPLQLQFQTQTPGAGPSKPTATAHNTPKTPRGIVHTQHHPHLSVQSYPQALHPSQHPPTHQFVYISPVQASGRGYGHPHPHPQQQQNGTHPSPPQPMYVSYWPGAPPAQPPMAPSTPTVASGSGRGRGRGGRGGGRKRKPVEGEGEMELDTVVQNGSKTPMDSLVSAARTMSMLVEADFGDGDGEEVAEEEDVDAAEDPAPARTTRNPTTATGRKRRRGGARAAVEAGSPQPKRRKVAPAPSSLHPSTLLATPNRGGPPPHTHNTYAQAHSTPRGAPPTRTRSALDVLAETAQAQELERRPSVEGSHRESGSPEPTQRANGTGSRGALHPSAVLASRAGKGKEKARGDDEAGGGGSRSRSMSNASTDSRRHPADHPAYPYSRTPVNDRTHPSHQEEGESELSEDEDEDATDNPPRRTLRHTSLRIAQPPPPPAQMQQSQSYKPRKALHQFQFVPPSPETVRTSTAQPQPTPPPRVDTSDTGEMRPDRSTTLSHQPHTQVTHSLASVATPAPAEATQDRASTSPDVVRPLDARGEGGDSGVATNPAVAAPNPSAAATSTTPQPQQQH</sequence>
<feature type="compositionally biased region" description="Polar residues" evidence="2">
    <location>
        <begin position="949"/>
        <end position="966"/>
    </location>
</feature>
<feature type="region of interest" description="Disordered" evidence="2">
    <location>
        <begin position="157"/>
        <end position="176"/>
    </location>
</feature>
<proteinExistence type="predicted"/>
<gene>
    <name evidence="3" type="ORF">EIP91_001964</name>
</gene>
<keyword evidence="1" id="KW-0175">Coiled coil</keyword>
<evidence type="ECO:0000256" key="2">
    <source>
        <dbReference type="SAM" id="MobiDB-lite"/>
    </source>
</evidence>
<organism evidence="3 4">
    <name type="scientific">Steccherinum ochraceum</name>
    <dbReference type="NCBI Taxonomy" id="92696"/>
    <lineage>
        <taxon>Eukaryota</taxon>
        <taxon>Fungi</taxon>
        <taxon>Dikarya</taxon>
        <taxon>Basidiomycota</taxon>
        <taxon>Agaricomycotina</taxon>
        <taxon>Agaricomycetes</taxon>
        <taxon>Polyporales</taxon>
        <taxon>Steccherinaceae</taxon>
        <taxon>Steccherinum</taxon>
    </lineage>
</organism>
<feature type="compositionally biased region" description="Basic and acidic residues" evidence="2">
    <location>
        <begin position="254"/>
        <end position="265"/>
    </location>
</feature>
<feature type="compositionally biased region" description="Basic and acidic residues" evidence="2">
    <location>
        <begin position="276"/>
        <end position="287"/>
    </location>
</feature>
<feature type="compositionally biased region" description="Basic and acidic residues" evidence="2">
    <location>
        <begin position="757"/>
        <end position="772"/>
    </location>
</feature>
<dbReference type="OrthoDB" id="2143914at2759"/>
<feature type="compositionally biased region" description="Low complexity" evidence="2">
    <location>
        <begin position="818"/>
        <end position="827"/>
    </location>
</feature>
<feature type="compositionally biased region" description="Low complexity" evidence="2">
    <location>
        <begin position="1001"/>
        <end position="1027"/>
    </location>
</feature>
<feature type="compositionally biased region" description="Polar residues" evidence="2">
    <location>
        <begin position="723"/>
        <end position="732"/>
    </location>
</feature>
<feature type="region of interest" description="Disordered" evidence="2">
    <location>
        <begin position="1"/>
        <end position="71"/>
    </location>
</feature>
<feature type="compositionally biased region" description="Pro residues" evidence="2">
    <location>
        <begin position="306"/>
        <end position="316"/>
    </location>
</feature>
<feature type="compositionally biased region" description="Pro residues" evidence="2">
    <location>
        <begin position="453"/>
        <end position="464"/>
    </location>
</feature>
<evidence type="ECO:0000313" key="3">
    <source>
        <dbReference type="EMBL" id="TCD65972.1"/>
    </source>
</evidence>
<accession>A0A4R0RFA2</accession>
<feature type="region of interest" description="Disordered" evidence="2">
    <location>
        <begin position="399"/>
        <end position="621"/>
    </location>
</feature>
<protein>
    <submittedName>
        <fullName evidence="3">Uncharacterized protein</fullName>
    </submittedName>
</protein>